<dbReference type="InterPro" id="IPR050466">
    <property type="entry name" value="Carboxylest/Gibb_receptor"/>
</dbReference>
<protein>
    <recommendedName>
        <fullName evidence="2">Alpha/beta hydrolase fold-3 domain-containing protein</fullName>
    </recommendedName>
</protein>
<evidence type="ECO:0000259" key="2">
    <source>
        <dbReference type="Pfam" id="PF07859"/>
    </source>
</evidence>
<dbReference type="InterPro" id="IPR013094">
    <property type="entry name" value="AB_hydrolase_3"/>
</dbReference>
<evidence type="ECO:0000313" key="4">
    <source>
        <dbReference type="Proteomes" id="UP001159364"/>
    </source>
</evidence>
<dbReference type="AlphaFoldDB" id="A0AAV8U3Z7"/>
<sequence length="323" mass="35851">MGSGQKEVARDVFPYLKVYTDGTIERLAGTTEVVPAGLDPETDVLSLDTVILPETGLSARLYRPNSAKPGQKLPLVIYYHGGGFFLSSAADPKYHNSLNKIVAAANIVLVSVDYRIAPESPLPAAYEDSWAALEWVASHPKAKQGGGNEAWLNDYVDFGRVFFAGDSCGANMAHHFALRLQDSKVSQQLKIQGIAMIHPYFWGKEAIGIEVSDHFRKTMVDGWWKFVCPSDQGCDDPLINPFTDGSSGLEGLACDRLIVIVAERDILRDRGKLYHEQLVKSKWQGTAELVEIKGEDHVFHIMDPNCENAKFMFKRLASFFNRV</sequence>
<feature type="domain" description="Alpha/beta hydrolase fold-3" evidence="2">
    <location>
        <begin position="76"/>
        <end position="300"/>
    </location>
</feature>
<dbReference type="PANTHER" id="PTHR23024:SF616">
    <property type="entry name" value="ALPHA_BETA HYDROLASE FOLD-3 DOMAIN-CONTAINING PROTEIN"/>
    <property type="match status" value="1"/>
</dbReference>
<reference evidence="3 4" key="1">
    <citation type="submission" date="2021-09" db="EMBL/GenBank/DDBJ databases">
        <title>Genomic insights and catalytic innovation underlie evolution of tropane alkaloids biosynthesis.</title>
        <authorList>
            <person name="Wang Y.-J."/>
            <person name="Tian T."/>
            <person name="Huang J.-P."/>
            <person name="Huang S.-X."/>
        </authorList>
    </citation>
    <scope>NUCLEOTIDE SEQUENCE [LARGE SCALE GENOMIC DNA]</scope>
    <source>
        <strain evidence="3">KIB-2018</strain>
        <tissue evidence="3">Leaf</tissue>
    </source>
</reference>
<dbReference type="GO" id="GO:0016787">
    <property type="term" value="F:hydrolase activity"/>
    <property type="evidence" value="ECO:0007669"/>
    <property type="project" value="InterPro"/>
</dbReference>
<accession>A0AAV8U3Z7</accession>
<dbReference type="EMBL" id="JAIWQS010000002">
    <property type="protein sequence ID" value="KAJ8772844.1"/>
    <property type="molecule type" value="Genomic_DNA"/>
</dbReference>
<evidence type="ECO:0000313" key="3">
    <source>
        <dbReference type="EMBL" id="KAJ8772844.1"/>
    </source>
</evidence>
<dbReference type="InterPro" id="IPR029058">
    <property type="entry name" value="AB_hydrolase_fold"/>
</dbReference>
<organism evidence="3 4">
    <name type="scientific">Erythroxylum novogranatense</name>
    <dbReference type="NCBI Taxonomy" id="1862640"/>
    <lineage>
        <taxon>Eukaryota</taxon>
        <taxon>Viridiplantae</taxon>
        <taxon>Streptophyta</taxon>
        <taxon>Embryophyta</taxon>
        <taxon>Tracheophyta</taxon>
        <taxon>Spermatophyta</taxon>
        <taxon>Magnoliopsida</taxon>
        <taxon>eudicotyledons</taxon>
        <taxon>Gunneridae</taxon>
        <taxon>Pentapetalae</taxon>
        <taxon>rosids</taxon>
        <taxon>fabids</taxon>
        <taxon>Malpighiales</taxon>
        <taxon>Erythroxylaceae</taxon>
        <taxon>Erythroxylum</taxon>
    </lineage>
</organism>
<dbReference type="Pfam" id="PF07859">
    <property type="entry name" value="Abhydrolase_3"/>
    <property type="match status" value="1"/>
</dbReference>
<comment type="similarity">
    <text evidence="1">Belongs to the 'GDXG' lipolytic enzyme family.</text>
</comment>
<dbReference type="SUPFAM" id="SSF53474">
    <property type="entry name" value="alpha/beta-Hydrolases"/>
    <property type="match status" value="1"/>
</dbReference>
<dbReference type="PANTHER" id="PTHR23024">
    <property type="entry name" value="ARYLACETAMIDE DEACETYLASE"/>
    <property type="match status" value="1"/>
</dbReference>
<keyword evidence="4" id="KW-1185">Reference proteome</keyword>
<name>A0AAV8U3Z7_9ROSI</name>
<comment type="caution">
    <text evidence="3">The sequence shown here is derived from an EMBL/GenBank/DDBJ whole genome shotgun (WGS) entry which is preliminary data.</text>
</comment>
<dbReference type="Proteomes" id="UP001159364">
    <property type="component" value="Linkage Group LG02"/>
</dbReference>
<proteinExistence type="inferred from homology"/>
<dbReference type="Gene3D" id="3.40.50.1820">
    <property type="entry name" value="alpha/beta hydrolase"/>
    <property type="match status" value="1"/>
</dbReference>
<evidence type="ECO:0000256" key="1">
    <source>
        <dbReference type="ARBA" id="ARBA00010515"/>
    </source>
</evidence>
<gene>
    <name evidence="3" type="ORF">K2173_028021</name>
</gene>